<organism evidence="4 5">
    <name type="scientific">Solitalea agri</name>
    <dbReference type="NCBI Taxonomy" id="2953739"/>
    <lineage>
        <taxon>Bacteria</taxon>
        <taxon>Pseudomonadati</taxon>
        <taxon>Bacteroidota</taxon>
        <taxon>Sphingobacteriia</taxon>
        <taxon>Sphingobacteriales</taxon>
        <taxon>Sphingobacteriaceae</taxon>
        <taxon>Solitalea</taxon>
    </lineage>
</organism>
<dbReference type="PROSITE" id="PS51257">
    <property type="entry name" value="PROKAR_LIPOPROTEIN"/>
    <property type="match status" value="1"/>
</dbReference>
<dbReference type="Pfam" id="PF14347">
    <property type="entry name" value="DUF4399"/>
    <property type="match status" value="1"/>
</dbReference>
<evidence type="ECO:0000313" key="5">
    <source>
        <dbReference type="Proteomes" id="UP001155182"/>
    </source>
</evidence>
<dbReference type="EMBL" id="JAMWYS010000058">
    <property type="protein sequence ID" value="MCO4294584.1"/>
    <property type="molecule type" value="Genomic_DNA"/>
</dbReference>
<sequence>MKIKWLLFALSTIFLTSCGGGKKPSSTESTDTMHTDSMHHMPSTEVKTDTTVIKEGQEVYFVNLKDGETVKSPFKVEMGVKGMTVEPIGQIHPDKGHHHIIVDGSFIPAGTTVPADSTHIHFGKGQTETELKLAPGSHTLTLQFADGMHASYGVRMSKTITVEVK</sequence>
<evidence type="ECO:0000256" key="1">
    <source>
        <dbReference type="SAM" id="MobiDB-lite"/>
    </source>
</evidence>
<evidence type="ECO:0000259" key="3">
    <source>
        <dbReference type="Pfam" id="PF14347"/>
    </source>
</evidence>
<keyword evidence="5" id="KW-1185">Reference proteome</keyword>
<feature type="region of interest" description="Disordered" evidence="1">
    <location>
        <begin position="18"/>
        <end position="46"/>
    </location>
</feature>
<feature type="domain" description="DUF4399" evidence="3">
    <location>
        <begin position="76"/>
        <end position="165"/>
    </location>
</feature>
<accession>A0A9X2F4D8</accession>
<name>A0A9X2F4D8_9SPHI</name>
<comment type="caution">
    <text evidence="4">The sequence shown here is derived from an EMBL/GenBank/DDBJ whole genome shotgun (WGS) entry which is preliminary data.</text>
</comment>
<evidence type="ECO:0000313" key="4">
    <source>
        <dbReference type="EMBL" id="MCO4294584.1"/>
    </source>
</evidence>
<feature type="signal peptide" evidence="2">
    <location>
        <begin position="1"/>
        <end position="19"/>
    </location>
</feature>
<gene>
    <name evidence="4" type="ORF">NF867_17105</name>
</gene>
<proteinExistence type="predicted"/>
<dbReference type="AlphaFoldDB" id="A0A9X2F4D8"/>
<dbReference type="Proteomes" id="UP001155182">
    <property type="component" value="Unassembled WGS sequence"/>
</dbReference>
<evidence type="ECO:0000256" key="2">
    <source>
        <dbReference type="SAM" id="SignalP"/>
    </source>
</evidence>
<protein>
    <submittedName>
        <fullName evidence="4">DUF4399 domain-containing protein</fullName>
    </submittedName>
</protein>
<feature type="chain" id="PRO_5040860882" evidence="2">
    <location>
        <begin position="20"/>
        <end position="165"/>
    </location>
</feature>
<keyword evidence="2" id="KW-0732">Signal</keyword>
<dbReference type="InterPro" id="IPR025512">
    <property type="entry name" value="DUF4399"/>
</dbReference>
<reference evidence="4" key="1">
    <citation type="submission" date="2022-06" db="EMBL/GenBank/DDBJ databases">
        <title>Solitalea sp. MAHUQ-68 isolated from rhizospheric soil.</title>
        <authorList>
            <person name="Huq M.A."/>
        </authorList>
    </citation>
    <scope>NUCLEOTIDE SEQUENCE</scope>
    <source>
        <strain evidence="4">MAHUQ-68</strain>
    </source>
</reference>
<dbReference type="RefSeq" id="WP_252589615.1">
    <property type="nucleotide sequence ID" value="NZ_JAMWYS010000058.1"/>
</dbReference>